<dbReference type="EMBL" id="DF836403">
    <property type="protein sequence ID" value="GAN06177.1"/>
    <property type="molecule type" value="Genomic_DNA"/>
</dbReference>
<evidence type="ECO:0000313" key="2">
    <source>
        <dbReference type="EMBL" id="GAN06177.1"/>
    </source>
</evidence>
<feature type="region of interest" description="Disordered" evidence="1">
    <location>
        <begin position="211"/>
        <end position="230"/>
    </location>
</feature>
<accession>A0A0C9MS78</accession>
<dbReference type="OrthoDB" id="408152at2759"/>
<evidence type="ECO:0008006" key="4">
    <source>
        <dbReference type="Google" id="ProtNLM"/>
    </source>
</evidence>
<dbReference type="PANTHER" id="PTHR36978">
    <property type="entry name" value="P-LOOP CONTAINING NUCLEOTIDE TRIPHOSPHATE HYDROLASE"/>
    <property type="match status" value="1"/>
</dbReference>
<dbReference type="Proteomes" id="UP000053815">
    <property type="component" value="Unassembled WGS sequence"/>
</dbReference>
<sequence length="230" mass="26435">MTIEVIGAGLGRTGTSSLCEALDILGYKCHHMKKCLTDPTNQSSKRFYNAFLNKSNANWDEVYEGYTAAVDWTAAHFYKDLLARYPNAKVVLTERPFEDWYKSMKNTIYLDIRNGEKLQPGHPLYEIRELNRQIILDGCIEDDEKLLDEELMRNYYDDHIKQVKEVVPASQLYSFKLGEGWEGLCQFLGKNVPEEPYPNTNSTAHLQQKFMKKPNETLTDPVPELNVGDA</sequence>
<dbReference type="InterPro" id="IPR040632">
    <property type="entry name" value="Sulfotransfer_4"/>
</dbReference>
<evidence type="ECO:0000256" key="1">
    <source>
        <dbReference type="SAM" id="MobiDB-lite"/>
    </source>
</evidence>
<dbReference type="STRING" id="91626.A0A0C9MS78"/>
<dbReference type="Gene3D" id="3.40.50.300">
    <property type="entry name" value="P-loop containing nucleotide triphosphate hydrolases"/>
    <property type="match status" value="1"/>
</dbReference>
<organism evidence="2">
    <name type="scientific">Mucor ambiguus</name>
    <dbReference type="NCBI Taxonomy" id="91626"/>
    <lineage>
        <taxon>Eukaryota</taxon>
        <taxon>Fungi</taxon>
        <taxon>Fungi incertae sedis</taxon>
        <taxon>Mucoromycota</taxon>
        <taxon>Mucoromycotina</taxon>
        <taxon>Mucoromycetes</taxon>
        <taxon>Mucorales</taxon>
        <taxon>Mucorineae</taxon>
        <taxon>Mucoraceae</taxon>
        <taxon>Mucor</taxon>
    </lineage>
</organism>
<name>A0A0C9MS78_9FUNG</name>
<gene>
    <name evidence="2" type="ORF">MAM1_0114c05657</name>
</gene>
<evidence type="ECO:0000313" key="3">
    <source>
        <dbReference type="Proteomes" id="UP000053815"/>
    </source>
</evidence>
<dbReference type="PANTHER" id="PTHR36978:SF4">
    <property type="entry name" value="P-LOOP CONTAINING NUCLEOSIDE TRIPHOSPHATE HYDROLASE PROTEIN"/>
    <property type="match status" value="1"/>
</dbReference>
<dbReference type="SUPFAM" id="SSF52540">
    <property type="entry name" value="P-loop containing nucleoside triphosphate hydrolases"/>
    <property type="match status" value="1"/>
</dbReference>
<keyword evidence="3" id="KW-1185">Reference proteome</keyword>
<dbReference type="InterPro" id="IPR027417">
    <property type="entry name" value="P-loop_NTPase"/>
</dbReference>
<dbReference type="Pfam" id="PF17784">
    <property type="entry name" value="Sulfotransfer_4"/>
    <property type="match status" value="1"/>
</dbReference>
<dbReference type="AlphaFoldDB" id="A0A0C9MS78"/>
<reference evidence="2" key="1">
    <citation type="submission" date="2014-09" db="EMBL/GenBank/DDBJ databases">
        <title>Draft genome sequence of an oleaginous Mucoromycotina fungus Mucor ambiguus NBRC6742.</title>
        <authorList>
            <person name="Takeda I."/>
            <person name="Yamane N."/>
            <person name="Morita T."/>
            <person name="Tamano K."/>
            <person name="Machida M."/>
            <person name="Baker S."/>
            <person name="Koike H."/>
        </authorList>
    </citation>
    <scope>NUCLEOTIDE SEQUENCE</scope>
    <source>
        <strain evidence="2">NBRC 6742</strain>
    </source>
</reference>
<proteinExistence type="predicted"/>
<protein>
    <recommendedName>
        <fullName evidence="4">Sulfotransferase family protein</fullName>
    </recommendedName>
</protein>